<dbReference type="RefSeq" id="XP_009823146.1">
    <property type="nucleotide sequence ID" value="XM_009824844.1"/>
</dbReference>
<organism evidence="1">
    <name type="scientific">Aphanomyces astaci</name>
    <name type="common">Crayfish plague agent</name>
    <dbReference type="NCBI Taxonomy" id="112090"/>
    <lineage>
        <taxon>Eukaryota</taxon>
        <taxon>Sar</taxon>
        <taxon>Stramenopiles</taxon>
        <taxon>Oomycota</taxon>
        <taxon>Saprolegniomycetes</taxon>
        <taxon>Saprolegniales</taxon>
        <taxon>Verrucalvaceae</taxon>
        <taxon>Aphanomyces</taxon>
    </lineage>
</organism>
<dbReference type="GeneID" id="20803571"/>
<gene>
    <name evidence="1" type="ORF">H257_01575</name>
</gene>
<name>W4HAZ0_APHAT</name>
<proteinExistence type="predicted"/>
<dbReference type="OrthoDB" id="86271at2759"/>
<protein>
    <recommendedName>
        <fullName evidence="2">DDE Tnp4 domain-containing protein</fullName>
    </recommendedName>
</protein>
<evidence type="ECO:0008006" key="2">
    <source>
        <dbReference type="Google" id="ProtNLM"/>
    </source>
</evidence>
<sequence>MVLNVAAMITRFQGQTLSDEVFLGQCLDEFSDTMDRQDEVSDSTCPVLARSWTTAVKKAFGRGRRHAMDFGYRPPTFQKLNLRVIESVGQVFFEAFMKMPSMFDLRAQDTVFENYPYALYATDVKFQSSERPAGRHGAAKPYFSVKHKLYGLKFEASVSPQGHLVDMSAVHLGAVANLTILRTRMNQHQGALKKTEQELNIIDHGEQVHTHRDKWAFLVDKGECHDRSPSDSSQEEPTSRSRC</sequence>
<dbReference type="VEuPathDB" id="FungiDB:H257_01575"/>
<dbReference type="EMBL" id="KI913115">
    <property type="protein sequence ID" value="ETV88283.1"/>
    <property type="molecule type" value="Genomic_DNA"/>
</dbReference>
<reference evidence="1" key="1">
    <citation type="submission" date="2013-12" db="EMBL/GenBank/DDBJ databases">
        <title>The Genome Sequence of Aphanomyces astaci APO3.</title>
        <authorList>
            <consortium name="The Broad Institute Genomics Platform"/>
            <person name="Russ C."/>
            <person name="Tyler B."/>
            <person name="van West P."/>
            <person name="Dieguez-Uribeondo J."/>
            <person name="Young S.K."/>
            <person name="Zeng Q."/>
            <person name="Gargeya S."/>
            <person name="Fitzgerald M."/>
            <person name="Abouelleil A."/>
            <person name="Alvarado L."/>
            <person name="Chapman S.B."/>
            <person name="Gainer-Dewar J."/>
            <person name="Goldberg J."/>
            <person name="Griggs A."/>
            <person name="Gujja S."/>
            <person name="Hansen M."/>
            <person name="Howarth C."/>
            <person name="Imamovic A."/>
            <person name="Ireland A."/>
            <person name="Larimer J."/>
            <person name="McCowan C."/>
            <person name="Murphy C."/>
            <person name="Pearson M."/>
            <person name="Poon T.W."/>
            <person name="Priest M."/>
            <person name="Roberts A."/>
            <person name="Saif S."/>
            <person name="Shea T."/>
            <person name="Sykes S."/>
            <person name="Wortman J."/>
            <person name="Nusbaum C."/>
            <person name="Birren B."/>
        </authorList>
    </citation>
    <scope>NUCLEOTIDE SEQUENCE [LARGE SCALE GENOMIC DNA]</scope>
    <source>
        <strain evidence="1">APO3</strain>
    </source>
</reference>
<evidence type="ECO:0000313" key="1">
    <source>
        <dbReference type="EMBL" id="ETV88283.1"/>
    </source>
</evidence>
<accession>W4HAZ0</accession>
<dbReference type="AlphaFoldDB" id="W4HAZ0"/>